<comment type="caution">
    <text evidence="1">The sequence shown here is derived from an EMBL/GenBank/DDBJ whole genome shotgun (WGS) entry which is preliminary data.</text>
</comment>
<proteinExistence type="predicted"/>
<organism evidence="1 2">
    <name type="scientific">Aeoliella straminimaris</name>
    <dbReference type="NCBI Taxonomy" id="2954799"/>
    <lineage>
        <taxon>Bacteria</taxon>
        <taxon>Pseudomonadati</taxon>
        <taxon>Planctomycetota</taxon>
        <taxon>Planctomycetia</taxon>
        <taxon>Pirellulales</taxon>
        <taxon>Lacipirellulaceae</taxon>
        <taxon>Aeoliella</taxon>
    </lineage>
</organism>
<sequence length="182" mass="20720">MGWFQIWMVILAVIASLPVMTVAEEVDLSKVDRSIQKEPLWASGEPRYCLFVLSAERRVWFVVDGDDLYMDVNENGDLTDPGEKLPRLELSDEERREAKNHSFWLIPDIIGTDGEPLITNIQINTRHRDIVYFTCPDRRDAYWTTSVFSASPDDAPIVHPTGPHRLSLKVRLSHPALFSGAV</sequence>
<accession>A0A9X2F6V9</accession>
<evidence type="ECO:0000313" key="1">
    <source>
        <dbReference type="EMBL" id="MCO6042894.1"/>
    </source>
</evidence>
<dbReference type="EMBL" id="JAMXLR010000014">
    <property type="protein sequence ID" value="MCO6042894.1"/>
    <property type="molecule type" value="Genomic_DNA"/>
</dbReference>
<dbReference type="Proteomes" id="UP001155241">
    <property type="component" value="Unassembled WGS sequence"/>
</dbReference>
<reference evidence="1" key="1">
    <citation type="submission" date="2022-06" db="EMBL/GenBank/DDBJ databases">
        <title>Aeoliella straminimaris, a novel planctomycete from sediments.</title>
        <authorList>
            <person name="Vitorino I.R."/>
            <person name="Lage O.M."/>
        </authorList>
    </citation>
    <scope>NUCLEOTIDE SEQUENCE</scope>
    <source>
        <strain evidence="1">ICT_H6.2</strain>
    </source>
</reference>
<dbReference type="AlphaFoldDB" id="A0A9X2F6V9"/>
<keyword evidence="2" id="KW-1185">Reference proteome</keyword>
<name>A0A9X2F6V9_9BACT</name>
<evidence type="ECO:0000313" key="2">
    <source>
        <dbReference type="Proteomes" id="UP001155241"/>
    </source>
</evidence>
<gene>
    <name evidence="1" type="ORF">NG895_03140</name>
</gene>
<protein>
    <submittedName>
        <fullName evidence="1">Uncharacterized protein</fullName>
    </submittedName>
</protein>
<dbReference type="RefSeq" id="WP_252850993.1">
    <property type="nucleotide sequence ID" value="NZ_JAMXLR010000014.1"/>
</dbReference>